<feature type="domain" description="Mutator-like transposase" evidence="1">
    <location>
        <begin position="10"/>
        <end position="101"/>
    </location>
</feature>
<evidence type="ECO:0000313" key="2">
    <source>
        <dbReference type="EMBL" id="KAJ8885088.1"/>
    </source>
</evidence>
<comment type="caution">
    <text evidence="2">The sequence shown here is derived from an EMBL/GenBank/DDBJ whole genome shotgun (WGS) entry which is preliminary data.</text>
</comment>
<dbReference type="Proteomes" id="UP001159363">
    <property type="component" value="Chromosome X"/>
</dbReference>
<accession>A0ABQ9HL47</accession>
<sequence length="105" mass="12239">MCKLLCNMYKEPVASHKYAKNWSGLYASMEQDVIVVGFLQSTSMHGLVYCHLIADHNSNVHIQLINAMPYRPTRQVEKIECRNHIFRNYVSQVQDVRNNTKLENL</sequence>
<dbReference type="Pfam" id="PF20700">
    <property type="entry name" value="Mutator"/>
    <property type="match status" value="1"/>
</dbReference>
<dbReference type="InterPro" id="IPR049012">
    <property type="entry name" value="Mutator_transp_dom"/>
</dbReference>
<protein>
    <recommendedName>
        <fullName evidence="1">Mutator-like transposase domain-containing protein</fullName>
    </recommendedName>
</protein>
<reference evidence="2 3" key="1">
    <citation type="submission" date="2023-02" db="EMBL/GenBank/DDBJ databases">
        <title>LHISI_Scaffold_Assembly.</title>
        <authorList>
            <person name="Stuart O.P."/>
            <person name="Cleave R."/>
            <person name="Magrath M.J.L."/>
            <person name="Mikheyev A.S."/>
        </authorList>
    </citation>
    <scope>NUCLEOTIDE SEQUENCE [LARGE SCALE GENOMIC DNA]</scope>
    <source>
        <strain evidence="2">Daus_M_001</strain>
        <tissue evidence="2">Leg muscle</tissue>
    </source>
</reference>
<gene>
    <name evidence="2" type="ORF">PR048_011284</name>
</gene>
<keyword evidence="3" id="KW-1185">Reference proteome</keyword>
<proteinExistence type="predicted"/>
<evidence type="ECO:0000259" key="1">
    <source>
        <dbReference type="Pfam" id="PF20700"/>
    </source>
</evidence>
<evidence type="ECO:0000313" key="3">
    <source>
        <dbReference type="Proteomes" id="UP001159363"/>
    </source>
</evidence>
<dbReference type="EMBL" id="JARBHB010000004">
    <property type="protein sequence ID" value="KAJ8885088.1"/>
    <property type="molecule type" value="Genomic_DNA"/>
</dbReference>
<organism evidence="2 3">
    <name type="scientific">Dryococelus australis</name>
    <dbReference type="NCBI Taxonomy" id="614101"/>
    <lineage>
        <taxon>Eukaryota</taxon>
        <taxon>Metazoa</taxon>
        <taxon>Ecdysozoa</taxon>
        <taxon>Arthropoda</taxon>
        <taxon>Hexapoda</taxon>
        <taxon>Insecta</taxon>
        <taxon>Pterygota</taxon>
        <taxon>Neoptera</taxon>
        <taxon>Polyneoptera</taxon>
        <taxon>Phasmatodea</taxon>
        <taxon>Verophasmatodea</taxon>
        <taxon>Anareolatae</taxon>
        <taxon>Phasmatidae</taxon>
        <taxon>Eurycanthinae</taxon>
        <taxon>Dryococelus</taxon>
    </lineage>
</organism>
<name>A0ABQ9HL47_9NEOP</name>